<dbReference type="GO" id="GO:0033214">
    <property type="term" value="P:siderophore-iron import into cell"/>
    <property type="evidence" value="ECO:0007669"/>
    <property type="project" value="TreeGrafter"/>
</dbReference>
<keyword evidence="7 8" id="KW-0472">Membrane</keyword>
<dbReference type="Gene3D" id="1.10.3470.10">
    <property type="entry name" value="ABC transporter involved in vitamin B12 uptake, BtuC"/>
    <property type="match status" value="1"/>
</dbReference>
<keyword evidence="4" id="KW-1003">Cell membrane</keyword>
<keyword evidence="10" id="KW-1185">Reference proteome</keyword>
<reference evidence="10" key="1">
    <citation type="submission" date="2017-10" db="EMBL/GenBank/DDBJ databases">
        <authorList>
            <person name="Kravchenko I.K."/>
            <person name="Grouzdev D.S."/>
        </authorList>
    </citation>
    <scope>NUCLEOTIDE SEQUENCE [LARGE SCALE GENOMIC DNA]</scope>
    <source>
        <strain evidence="10">B2</strain>
    </source>
</reference>
<evidence type="ECO:0000256" key="1">
    <source>
        <dbReference type="ARBA" id="ARBA00004651"/>
    </source>
</evidence>
<feature type="transmembrane region" description="Helical" evidence="8">
    <location>
        <begin position="113"/>
        <end position="134"/>
    </location>
</feature>
<feature type="transmembrane region" description="Helical" evidence="8">
    <location>
        <begin position="87"/>
        <end position="107"/>
    </location>
</feature>
<dbReference type="Proteomes" id="UP000225379">
    <property type="component" value="Unassembled WGS sequence"/>
</dbReference>
<evidence type="ECO:0000313" key="9">
    <source>
        <dbReference type="EMBL" id="PGH57209.1"/>
    </source>
</evidence>
<dbReference type="PANTHER" id="PTHR30472">
    <property type="entry name" value="FERRIC ENTEROBACTIN TRANSPORT SYSTEM PERMEASE PROTEIN"/>
    <property type="match status" value="1"/>
</dbReference>
<dbReference type="Pfam" id="PF01032">
    <property type="entry name" value="FecCD"/>
    <property type="match status" value="1"/>
</dbReference>
<keyword evidence="5 8" id="KW-0812">Transmembrane</keyword>
<protein>
    <submittedName>
        <fullName evidence="9">ABC transporter permease</fullName>
    </submittedName>
</protein>
<dbReference type="InterPro" id="IPR037294">
    <property type="entry name" value="ABC_BtuC-like"/>
</dbReference>
<dbReference type="EMBL" id="PDKW01000040">
    <property type="protein sequence ID" value="PGH57209.1"/>
    <property type="molecule type" value="Genomic_DNA"/>
</dbReference>
<dbReference type="RefSeq" id="WP_098736660.1">
    <property type="nucleotide sequence ID" value="NZ_PDKW01000040.1"/>
</dbReference>
<feature type="transmembrane region" description="Helical" evidence="8">
    <location>
        <begin position="303"/>
        <end position="322"/>
    </location>
</feature>
<gene>
    <name evidence="9" type="ORF">CRT60_12105</name>
</gene>
<feature type="transmembrane region" description="Helical" evidence="8">
    <location>
        <begin position="141"/>
        <end position="165"/>
    </location>
</feature>
<dbReference type="FunFam" id="1.10.3470.10:FF:000001">
    <property type="entry name" value="Vitamin B12 ABC transporter permease BtuC"/>
    <property type="match status" value="1"/>
</dbReference>
<keyword evidence="3" id="KW-0813">Transport</keyword>
<organism evidence="9 10">
    <name type="scientific">Azospirillum palustre</name>
    <dbReference type="NCBI Taxonomy" id="2044885"/>
    <lineage>
        <taxon>Bacteria</taxon>
        <taxon>Pseudomonadati</taxon>
        <taxon>Pseudomonadota</taxon>
        <taxon>Alphaproteobacteria</taxon>
        <taxon>Rhodospirillales</taxon>
        <taxon>Azospirillaceae</taxon>
        <taxon>Azospirillum</taxon>
    </lineage>
</organism>
<evidence type="ECO:0000256" key="2">
    <source>
        <dbReference type="ARBA" id="ARBA00007935"/>
    </source>
</evidence>
<evidence type="ECO:0000256" key="6">
    <source>
        <dbReference type="ARBA" id="ARBA00022989"/>
    </source>
</evidence>
<dbReference type="GO" id="GO:0005886">
    <property type="term" value="C:plasma membrane"/>
    <property type="evidence" value="ECO:0007669"/>
    <property type="project" value="UniProtKB-SubCell"/>
</dbReference>
<evidence type="ECO:0000256" key="5">
    <source>
        <dbReference type="ARBA" id="ARBA00022692"/>
    </source>
</evidence>
<comment type="subcellular location">
    <subcellularLocation>
        <location evidence="1">Cell membrane</location>
        <topology evidence="1">Multi-pass membrane protein</topology>
    </subcellularLocation>
</comment>
<dbReference type="OrthoDB" id="9811975at2"/>
<dbReference type="SUPFAM" id="SSF81345">
    <property type="entry name" value="ABC transporter involved in vitamin B12 uptake, BtuC"/>
    <property type="match status" value="1"/>
</dbReference>
<feature type="transmembrane region" description="Helical" evidence="8">
    <location>
        <begin position="233"/>
        <end position="263"/>
    </location>
</feature>
<keyword evidence="6 8" id="KW-1133">Transmembrane helix</keyword>
<name>A0A2B8BHL1_9PROT</name>
<dbReference type="InterPro" id="IPR000522">
    <property type="entry name" value="ABC_transptr_permease_BtuC"/>
</dbReference>
<dbReference type="CDD" id="cd06550">
    <property type="entry name" value="TM_ABC_iron-siderophores_like"/>
    <property type="match status" value="1"/>
</dbReference>
<feature type="transmembrane region" description="Helical" evidence="8">
    <location>
        <begin position="58"/>
        <end position="75"/>
    </location>
</feature>
<dbReference type="GO" id="GO:0022857">
    <property type="term" value="F:transmembrane transporter activity"/>
    <property type="evidence" value="ECO:0007669"/>
    <property type="project" value="InterPro"/>
</dbReference>
<proteinExistence type="inferred from homology"/>
<accession>A0A2B8BHL1</accession>
<comment type="caution">
    <text evidence="9">The sequence shown here is derived from an EMBL/GenBank/DDBJ whole genome shotgun (WGS) entry which is preliminary data.</text>
</comment>
<evidence type="ECO:0000256" key="8">
    <source>
        <dbReference type="SAM" id="Phobius"/>
    </source>
</evidence>
<dbReference type="PANTHER" id="PTHR30472:SF25">
    <property type="entry name" value="ABC TRANSPORTER PERMEASE PROTEIN MJ0876-RELATED"/>
    <property type="match status" value="1"/>
</dbReference>
<evidence type="ECO:0000313" key="10">
    <source>
        <dbReference type="Proteomes" id="UP000225379"/>
    </source>
</evidence>
<evidence type="ECO:0000256" key="4">
    <source>
        <dbReference type="ARBA" id="ARBA00022475"/>
    </source>
</evidence>
<comment type="similarity">
    <text evidence="2">Belongs to the binding-protein-dependent transport system permease family. FecCD subfamily.</text>
</comment>
<evidence type="ECO:0000256" key="3">
    <source>
        <dbReference type="ARBA" id="ARBA00022448"/>
    </source>
</evidence>
<dbReference type="AlphaFoldDB" id="A0A2B8BHL1"/>
<sequence length="329" mass="32943">MRTLPLLSSLAAALLVVSVAGLAIGYAPLPPTGVIAGVFGNGDPLTVAVVREIRLPRLLLGIEVGAALGIAGAALQGLLRNPLAEPGLIGVSASAGLGAVIAFYFGFAALSPYALPAMAMAGALVATGIVLAVAARDGGSLTLILAGIALSSLAIALTSLAMNLAPNPYAVTEMLLWLMGSLKDRTPADALTAFPFILAGGGLLLATGRGLDALTLGEDAARSMGVDLNRLRLAVVGGSAAAVGASVAVAGSIGFVGLVVPHLLRPLVGHEPGRLLLPSALGGAVLVTLADLVSRLIPTAQEVMLGVLTSLVGAPFFLFLILRVRREAW</sequence>
<evidence type="ECO:0000256" key="7">
    <source>
        <dbReference type="ARBA" id="ARBA00023136"/>
    </source>
</evidence>